<dbReference type="Pfam" id="PF01381">
    <property type="entry name" value="HTH_3"/>
    <property type="match status" value="1"/>
</dbReference>
<dbReference type="SMART" id="SM00530">
    <property type="entry name" value="HTH_XRE"/>
    <property type="match status" value="1"/>
</dbReference>
<feature type="domain" description="HTH cro/C1-type" evidence="2">
    <location>
        <begin position="8"/>
        <end position="62"/>
    </location>
</feature>
<accession>A0A2U1CBV9</accession>
<evidence type="ECO:0000313" key="3">
    <source>
        <dbReference type="EMBL" id="PVY58413.1"/>
    </source>
</evidence>
<evidence type="ECO:0000313" key="4">
    <source>
        <dbReference type="Proteomes" id="UP000245778"/>
    </source>
</evidence>
<name>A0A2U1CBV9_9FIRM</name>
<keyword evidence="1" id="KW-0238">DNA-binding</keyword>
<dbReference type="PROSITE" id="PS50943">
    <property type="entry name" value="HTH_CROC1"/>
    <property type="match status" value="1"/>
</dbReference>
<dbReference type="CDD" id="cd00093">
    <property type="entry name" value="HTH_XRE"/>
    <property type="match status" value="1"/>
</dbReference>
<proteinExistence type="predicted"/>
<dbReference type="InterPro" id="IPR001387">
    <property type="entry name" value="Cro/C1-type_HTH"/>
</dbReference>
<reference evidence="3 4" key="1">
    <citation type="submission" date="2018-04" db="EMBL/GenBank/DDBJ databases">
        <title>Genomic Encyclopedia of Type Strains, Phase IV (KMG-IV): sequencing the most valuable type-strain genomes for metagenomic binning, comparative biology and taxonomic classification.</title>
        <authorList>
            <person name="Goeker M."/>
        </authorList>
    </citation>
    <scope>NUCLEOTIDE SEQUENCE [LARGE SCALE GENOMIC DNA]</scope>
    <source>
        <strain evidence="3 4">DSM 26588</strain>
    </source>
</reference>
<dbReference type="PANTHER" id="PTHR46558">
    <property type="entry name" value="TRACRIPTIONAL REGULATORY PROTEIN-RELATED-RELATED"/>
    <property type="match status" value="1"/>
</dbReference>
<evidence type="ECO:0000256" key="1">
    <source>
        <dbReference type="ARBA" id="ARBA00023125"/>
    </source>
</evidence>
<dbReference type="EMBL" id="QEKK01000004">
    <property type="protein sequence ID" value="PVY58413.1"/>
    <property type="molecule type" value="Genomic_DNA"/>
</dbReference>
<dbReference type="Proteomes" id="UP000245778">
    <property type="component" value="Unassembled WGS sequence"/>
</dbReference>
<gene>
    <name evidence="3" type="ORF">C7373_1046</name>
</gene>
<dbReference type="SUPFAM" id="SSF47413">
    <property type="entry name" value="lambda repressor-like DNA-binding domains"/>
    <property type="match status" value="1"/>
</dbReference>
<comment type="caution">
    <text evidence="3">The sequence shown here is derived from an EMBL/GenBank/DDBJ whole genome shotgun (WGS) entry which is preliminary data.</text>
</comment>
<sequence>MAGFGELLAELRKDKSMTQHELADVLHVSVGTISNYETGVHFPDIEKLVNLADFFNVTTDYLLGRCGSNLSPDVFKNMVTEEKTVGDIITALQQLPEERKRILTQIIDDMEFRMAINRYNKKERQ</sequence>
<dbReference type="GeneID" id="93228754"/>
<dbReference type="Gene3D" id="1.10.260.40">
    <property type="entry name" value="lambda repressor-like DNA-binding domains"/>
    <property type="match status" value="1"/>
</dbReference>
<organism evidence="3 4">
    <name type="scientific">Intestinimonas butyriciproducens</name>
    <dbReference type="NCBI Taxonomy" id="1297617"/>
    <lineage>
        <taxon>Bacteria</taxon>
        <taxon>Bacillati</taxon>
        <taxon>Bacillota</taxon>
        <taxon>Clostridia</taxon>
        <taxon>Eubacteriales</taxon>
        <taxon>Intestinimonas</taxon>
    </lineage>
</organism>
<evidence type="ECO:0000259" key="2">
    <source>
        <dbReference type="PROSITE" id="PS50943"/>
    </source>
</evidence>
<dbReference type="InterPro" id="IPR010982">
    <property type="entry name" value="Lambda_DNA-bd_dom_sf"/>
</dbReference>
<dbReference type="GO" id="GO:0003677">
    <property type="term" value="F:DNA binding"/>
    <property type="evidence" value="ECO:0007669"/>
    <property type="project" value="UniProtKB-KW"/>
</dbReference>
<dbReference type="AlphaFoldDB" id="A0A2U1CBV9"/>
<dbReference type="PANTHER" id="PTHR46558:SF11">
    <property type="entry name" value="HTH-TYPE TRANSCRIPTIONAL REGULATOR XRE"/>
    <property type="match status" value="1"/>
</dbReference>
<dbReference type="RefSeq" id="WP_116721928.1">
    <property type="nucleotide sequence ID" value="NZ_CP011524.1"/>
</dbReference>
<dbReference type="OrthoDB" id="1734509at2"/>
<protein>
    <submittedName>
        <fullName evidence="3">Transcriptional regulator with XRE-family HTH domain</fullName>
    </submittedName>
</protein>